<accession>A0A1M4Z5W1</accession>
<dbReference type="AlphaFoldDB" id="A0A1M4Z5W1"/>
<sequence length="42" mass="5074">MRIIYQTKQSFDNESIKGLMSRFTLMKKANELEFESRHSLKH</sequence>
<protein>
    <submittedName>
        <fullName evidence="1">Uncharacterized protein</fullName>
    </submittedName>
</protein>
<evidence type="ECO:0000313" key="1">
    <source>
        <dbReference type="EMBL" id="SHF13463.1"/>
    </source>
</evidence>
<organism evidence="1 2">
    <name type="scientific">Flavobacterium fontis</name>
    <dbReference type="NCBI Taxonomy" id="1124188"/>
    <lineage>
        <taxon>Bacteria</taxon>
        <taxon>Pseudomonadati</taxon>
        <taxon>Bacteroidota</taxon>
        <taxon>Flavobacteriia</taxon>
        <taxon>Flavobacteriales</taxon>
        <taxon>Flavobacteriaceae</taxon>
        <taxon>Flavobacterium</taxon>
    </lineage>
</organism>
<dbReference type="EMBL" id="FQVQ01000004">
    <property type="protein sequence ID" value="SHF13463.1"/>
    <property type="molecule type" value="Genomic_DNA"/>
</dbReference>
<proteinExistence type="predicted"/>
<keyword evidence="2" id="KW-1185">Reference proteome</keyword>
<evidence type="ECO:0000313" key="2">
    <source>
        <dbReference type="Proteomes" id="UP000184147"/>
    </source>
</evidence>
<reference evidence="1 2" key="1">
    <citation type="submission" date="2016-11" db="EMBL/GenBank/DDBJ databases">
        <authorList>
            <person name="Jaros S."/>
            <person name="Januszkiewicz K."/>
            <person name="Wedrychowicz H."/>
        </authorList>
    </citation>
    <scope>NUCLEOTIDE SEQUENCE [LARGE SCALE GENOMIC DNA]</scope>
    <source>
        <strain evidence="1 2">DSM 25660</strain>
    </source>
</reference>
<gene>
    <name evidence="1" type="ORF">SAMN05444377_10455</name>
</gene>
<name>A0A1M4Z5W1_9FLAO</name>
<dbReference type="Proteomes" id="UP000184147">
    <property type="component" value="Unassembled WGS sequence"/>
</dbReference>
<dbReference type="STRING" id="1124188.SAMN05444377_10455"/>